<reference evidence="4 5" key="1">
    <citation type="submission" date="2019-01" db="EMBL/GenBank/DDBJ databases">
        <title>Senegalimassilia sp. nov. KGMB04484 isolated human feces.</title>
        <authorList>
            <person name="Han K.-I."/>
            <person name="Kim J.-S."/>
            <person name="Lee K.C."/>
            <person name="Suh M.K."/>
            <person name="Eom M.K."/>
            <person name="Lee J.H."/>
            <person name="Park S.-H."/>
            <person name="Kang S.W."/>
            <person name="Park J.-E."/>
            <person name="Oh B.S."/>
            <person name="Yu S.Y."/>
            <person name="Choi S.-H."/>
            <person name="Lee D.H."/>
            <person name="Yoon H."/>
            <person name="Kim B.-Y."/>
            <person name="Lee J.H."/>
            <person name="Lee J.-S."/>
        </authorList>
    </citation>
    <scope>NUCLEOTIDE SEQUENCE [LARGE SCALE GENOMIC DNA]</scope>
    <source>
        <strain evidence="4 5">KGMB04484</strain>
    </source>
</reference>
<dbReference type="PANTHER" id="PTHR10806:SF6">
    <property type="entry name" value="SIGNAL PEPTIDASE COMPLEX CATALYTIC SUBUNIT SEC11"/>
    <property type="match status" value="1"/>
</dbReference>
<feature type="region of interest" description="Disordered" evidence="2">
    <location>
        <begin position="196"/>
        <end position="239"/>
    </location>
</feature>
<evidence type="ECO:0000313" key="4">
    <source>
        <dbReference type="EMBL" id="RXZ54418.1"/>
    </source>
</evidence>
<keyword evidence="4" id="KW-0378">Hydrolase</keyword>
<proteinExistence type="predicted"/>
<dbReference type="GO" id="GO:0006465">
    <property type="term" value="P:signal peptide processing"/>
    <property type="evidence" value="ECO:0007669"/>
    <property type="project" value="UniProtKB-UniRule"/>
</dbReference>
<dbReference type="RefSeq" id="WP_129424765.1">
    <property type="nucleotide sequence ID" value="NZ_SDPW01000001.1"/>
</dbReference>
<organism evidence="4 5">
    <name type="scientific">Senegalimassilia faecalis</name>
    <dbReference type="NCBI Taxonomy" id="2509433"/>
    <lineage>
        <taxon>Bacteria</taxon>
        <taxon>Bacillati</taxon>
        <taxon>Actinomycetota</taxon>
        <taxon>Coriobacteriia</taxon>
        <taxon>Coriobacteriales</taxon>
        <taxon>Coriobacteriaceae</taxon>
        <taxon>Senegalimassilia</taxon>
    </lineage>
</organism>
<keyword evidence="5" id="KW-1185">Reference proteome</keyword>
<dbReference type="EMBL" id="SDPW01000001">
    <property type="protein sequence ID" value="RXZ54418.1"/>
    <property type="molecule type" value="Genomic_DNA"/>
</dbReference>
<dbReference type="GO" id="GO:0009003">
    <property type="term" value="F:signal peptidase activity"/>
    <property type="evidence" value="ECO:0007669"/>
    <property type="project" value="UniProtKB-EC"/>
</dbReference>
<evidence type="ECO:0000256" key="3">
    <source>
        <dbReference type="SAM" id="Phobius"/>
    </source>
</evidence>
<gene>
    <name evidence="4" type="ORF">ET524_07965</name>
</gene>
<protein>
    <recommendedName>
        <fullName evidence="1">Signal peptidase I</fullName>
        <ecNumber evidence="1">3.4.21.89</ecNumber>
    </recommendedName>
</protein>
<feature type="transmembrane region" description="Helical" evidence="3">
    <location>
        <begin position="139"/>
        <end position="164"/>
    </location>
</feature>
<dbReference type="PANTHER" id="PTHR10806">
    <property type="entry name" value="SIGNAL PEPTIDASE COMPLEX CATALYTIC SUBUNIT SEC11"/>
    <property type="match status" value="1"/>
</dbReference>
<name>A0A4Q2K1V8_9ACTN</name>
<dbReference type="Proteomes" id="UP000293345">
    <property type="component" value="Unassembled WGS sequence"/>
</dbReference>
<keyword evidence="3" id="KW-0812">Transmembrane</keyword>
<dbReference type="GO" id="GO:0004252">
    <property type="term" value="F:serine-type endopeptidase activity"/>
    <property type="evidence" value="ECO:0007669"/>
    <property type="project" value="UniProtKB-UniRule"/>
</dbReference>
<dbReference type="AlphaFoldDB" id="A0A4Q2K1V8"/>
<dbReference type="CDD" id="cd06530">
    <property type="entry name" value="S26_SPase_I"/>
    <property type="match status" value="1"/>
</dbReference>
<evidence type="ECO:0000256" key="1">
    <source>
        <dbReference type="NCBIfam" id="TIGR02228"/>
    </source>
</evidence>
<dbReference type="GO" id="GO:0016020">
    <property type="term" value="C:membrane"/>
    <property type="evidence" value="ECO:0007669"/>
    <property type="project" value="UniProtKB-UniRule"/>
</dbReference>
<keyword evidence="3" id="KW-0472">Membrane</keyword>
<evidence type="ECO:0000256" key="2">
    <source>
        <dbReference type="SAM" id="MobiDB-lite"/>
    </source>
</evidence>
<dbReference type="NCBIfam" id="TIGR02228">
    <property type="entry name" value="sigpep_I_arch"/>
    <property type="match status" value="1"/>
</dbReference>
<dbReference type="EC" id="3.4.21.89" evidence="1"/>
<feature type="transmembrane region" description="Helical" evidence="3">
    <location>
        <begin position="7"/>
        <end position="28"/>
    </location>
</feature>
<dbReference type="InterPro" id="IPR001733">
    <property type="entry name" value="Peptidase_S26B"/>
</dbReference>
<dbReference type="InterPro" id="IPR019533">
    <property type="entry name" value="Peptidase_S26"/>
</dbReference>
<evidence type="ECO:0000313" key="5">
    <source>
        <dbReference type="Proteomes" id="UP000293345"/>
    </source>
</evidence>
<comment type="caution">
    <text evidence="4">The sequence shown here is derived from an EMBL/GenBank/DDBJ whole genome shotgun (WGS) entry which is preliminary data.</text>
</comment>
<keyword evidence="3" id="KW-1133">Transmembrane helix</keyword>
<feature type="compositionally biased region" description="Acidic residues" evidence="2">
    <location>
        <begin position="225"/>
        <end position="239"/>
    </location>
</feature>
<accession>A0A4Q2K1V8</accession>
<sequence length="239" mass="24973">MKHVLRVVNALAAVVIVVALVVLLRATFTPAGEVPTIGGYGILRTLTGSMEPAIPVHSLVVVQQTDPAELQVGDIITFEATEGALDGALNTHRIVQIDEGSAGPVFHTKGDANAVEDAQTVSADHVIGRVVLVSAGLGVIVSLLTNPLLFFPLIVVPLAVLLVLEIRKMVKSAREVAQAEEQAALAQAVEIIKRQREKQAEQEAGEQSADAAGGGDDGSPAGERDEADEASESDSLEKK</sequence>